<protein>
    <submittedName>
        <fullName evidence="2">Penicillin-binding protein activator LpoB</fullName>
    </submittedName>
</protein>
<dbReference type="EMBL" id="CP042467">
    <property type="protein sequence ID" value="QED27941.1"/>
    <property type="molecule type" value="Genomic_DNA"/>
</dbReference>
<evidence type="ECO:0000313" key="2">
    <source>
        <dbReference type="EMBL" id="QED27941.1"/>
    </source>
</evidence>
<keyword evidence="1" id="KW-0732">Signal</keyword>
<feature type="signal peptide" evidence="1">
    <location>
        <begin position="1"/>
        <end position="19"/>
    </location>
</feature>
<name>A0A5B8XRK7_9DELT</name>
<dbReference type="OrthoDB" id="5503427at2"/>
<organism evidence="2 3">
    <name type="scientific">Microvenator marinus</name>
    <dbReference type="NCBI Taxonomy" id="2600177"/>
    <lineage>
        <taxon>Bacteria</taxon>
        <taxon>Deltaproteobacteria</taxon>
        <taxon>Bradymonadales</taxon>
        <taxon>Microvenatoraceae</taxon>
        <taxon>Microvenator</taxon>
    </lineage>
</organism>
<dbReference type="Pfam" id="PF13036">
    <property type="entry name" value="LpoB"/>
    <property type="match status" value="1"/>
</dbReference>
<evidence type="ECO:0000313" key="3">
    <source>
        <dbReference type="Proteomes" id="UP000321595"/>
    </source>
</evidence>
<dbReference type="InterPro" id="IPR014094">
    <property type="entry name" value="LpoB"/>
</dbReference>
<proteinExistence type="predicted"/>
<dbReference type="PROSITE" id="PS51257">
    <property type="entry name" value="PROKAR_LIPOPROTEIN"/>
    <property type="match status" value="1"/>
</dbReference>
<dbReference type="Proteomes" id="UP000321595">
    <property type="component" value="Chromosome"/>
</dbReference>
<feature type="chain" id="PRO_5023091881" evidence="1">
    <location>
        <begin position="20"/>
        <end position="202"/>
    </location>
</feature>
<dbReference type="KEGG" id="bbae:FRD01_11975"/>
<dbReference type="RefSeq" id="WP_146959930.1">
    <property type="nucleotide sequence ID" value="NZ_CP042467.1"/>
</dbReference>
<keyword evidence="3" id="KW-1185">Reference proteome</keyword>
<dbReference type="AlphaFoldDB" id="A0A5B8XRK7"/>
<accession>A0A5B8XRK7</accession>
<reference evidence="2 3" key="1">
    <citation type="submission" date="2019-08" db="EMBL/GenBank/DDBJ databases">
        <authorList>
            <person name="Liang Q."/>
        </authorList>
    </citation>
    <scope>NUCLEOTIDE SEQUENCE [LARGE SCALE GENOMIC DNA]</scope>
    <source>
        <strain evidence="2 3">V1718</strain>
    </source>
</reference>
<sequence length="202" mass="22423">MKMQGLVVLGLLASLGLSACGGPQYVRDTEEPDLDSYTMSLRLDRMDLERLYAENADKLFSSAVVKAWERDAATGTAPVVAIFPMRNETSEHISSQLDALLSKIETDLVNQSAADVVSHENQVDLIAEVKQQQSEAYDPARLAQYGRQLGAQYFVTGKVYDSAERVGDERRVQYFMFMQVIEVETGAIKFQNEAALSKGFIN</sequence>
<dbReference type="Gene3D" id="3.40.50.10610">
    <property type="entry name" value="ABC-type transport auxiliary lipoprotein component"/>
    <property type="match status" value="1"/>
</dbReference>
<evidence type="ECO:0000256" key="1">
    <source>
        <dbReference type="SAM" id="SignalP"/>
    </source>
</evidence>
<gene>
    <name evidence="2" type="ORF">FRD01_11975</name>
</gene>